<dbReference type="CDD" id="cd01671">
    <property type="entry name" value="CARD"/>
    <property type="match status" value="1"/>
</dbReference>
<sequence>MDVLGLKYKQHREEITHALTISTELLTLLTREGLLDIADCVKYQGITNSKRRTTALMKTLTERRTDRAYTILLQCLRETGQHRAVDLLTDVGQEAHAIQELQLKLDEQVKAIDEFLETEERRAGLVPHKLDCGHGKSRGAPPPATNDRQVWTDAQDSMRRAVDSLARCKTVISKLHEDCLQVANTNAELMTETRNCYLELCGMVRPSTKSASEIPTAATTTQELFRLLVSDVNRLMVQRSKVAEHEQQGRTSAMRVLRKLRDWIVDRCTVLNTLHSSAPSAPLGNSRFLQRRGRLQTQPITQPERNYLTTYKSLPDNLSTSDDISINNDTHGKKIDNPMLLDVIPSPQSPSCVMHPGNFHGSSFQDHNALVPIAPVASSTPQPGTINRELSASRLPRFNIQPISSVVEGVHQLESQLREYIHLEILLTDRFRQELRRRQQQKKSLGLSSKGIADAQSTLIRLATGYKGNQNEELACLRSQLDQISVEYSECCQYVDKAVGSLTQIEDVENFLKKVQDREQDYRKNKLSHDDKKDSSNLKIKISRRESKSLKREQDAYDALVELFRRGGKAKEKQDRNNLVLKAPHGSSPRAKVGACDTQAPTGNFLTRLKLLVANYEIVRLRMLTLEDRSRREAARRERDTKSLLQGRDDEIFRLQTLLREAEAEKDKYCRLYENTKIGTRKR</sequence>
<reference evidence="3" key="1">
    <citation type="journal article" date="2023" name="G3 (Bethesda)">
        <title>A reference genome for the long-term kleptoplast-retaining sea slug Elysia crispata morphotype clarki.</title>
        <authorList>
            <person name="Eastman K.E."/>
            <person name="Pendleton A.L."/>
            <person name="Shaikh M.A."/>
            <person name="Suttiyut T."/>
            <person name="Ogas R."/>
            <person name="Tomko P."/>
            <person name="Gavelis G."/>
            <person name="Widhalm J.R."/>
            <person name="Wisecaver J.H."/>
        </authorList>
    </citation>
    <scope>NUCLEOTIDE SEQUENCE</scope>
    <source>
        <strain evidence="3">ECLA1</strain>
    </source>
</reference>
<dbReference type="InterPro" id="IPR001315">
    <property type="entry name" value="CARD"/>
</dbReference>
<evidence type="ECO:0000313" key="3">
    <source>
        <dbReference type="EMBL" id="KAK3803884.1"/>
    </source>
</evidence>
<feature type="region of interest" description="Disordered" evidence="1">
    <location>
        <begin position="519"/>
        <end position="539"/>
    </location>
</feature>
<evidence type="ECO:0000256" key="1">
    <source>
        <dbReference type="SAM" id="MobiDB-lite"/>
    </source>
</evidence>
<evidence type="ECO:0000259" key="2">
    <source>
        <dbReference type="PROSITE" id="PS50209"/>
    </source>
</evidence>
<gene>
    <name evidence="3" type="ORF">RRG08_059751</name>
</gene>
<organism evidence="3 4">
    <name type="scientific">Elysia crispata</name>
    <name type="common">lettuce slug</name>
    <dbReference type="NCBI Taxonomy" id="231223"/>
    <lineage>
        <taxon>Eukaryota</taxon>
        <taxon>Metazoa</taxon>
        <taxon>Spiralia</taxon>
        <taxon>Lophotrochozoa</taxon>
        <taxon>Mollusca</taxon>
        <taxon>Gastropoda</taxon>
        <taxon>Heterobranchia</taxon>
        <taxon>Euthyneura</taxon>
        <taxon>Panpulmonata</taxon>
        <taxon>Sacoglossa</taxon>
        <taxon>Placobranchoidea</taxon>
        <taxon>Plakobranchidae</taxon>
        <taxon>Elysia</taxon>
    </lineage>
</organism>
<dbReference type="Proteomes" id="UP001283361">
    <property type="component" value="Unassembled WGS sequence"/>
</dbReference>
<dbReference type="PROSITE" id="PS50209">
    <property type="entry name" value="CARD"/>
    <property type="match status" value="1"/>
</dbReference>
<protein>
    <recommendedName>
        <fullName evidence="2">CARD domain-containing protein</fullName>
    </recommendedName>
</protein>
<feature type="region of interest" description="Disordered" evidence="1">
    <location>
        <begin position="128"/>
        <end position="147"/>
    </location>
</feature>
<dbReference type="AlphaFoldDB" id="A0AAE1BDC9"/>
<dbReference type="GO" id="GO:0042981">
    <property type="term" value="P:regulation of apoptotic process"/>
    <property type="evidence" value="ECO:0007669"/>
    <property type="project" value="InterPro"/>
</dbReference>
<feature type="domain" description="CARD" evidence="2">
    <location>
        <begin position="8"/>
        <end position="91"/>
    </location>
</feature>
<comment type="caution">
    <text evidence="3">The sequence shown here is derived from an EMBL/GenBank/DDBJ whole genome shotgun (WGS) entry which is preliminary data.</text>
</comment>
<feature type="compositionally biased region" description="Basic and acidic residues" evidence="1">
    <location>
        <begin position="519"/>
        <end position="536"/>
    </location>
</feature>
<dbReference type="InterPro" id="IPR011029">
    <property type="entry name" value="DEATH-like_dom_sf"/>
</dbReference>
<name>A0AAE1BDC9_9GAST</name>
<dbReference type="Gene3D" id="1.10.533.10">
    <property type="entry name" value="Death Domain, Fas"/>
    <property type="match status" value="1"/>
</dbReference>
<dbReference type="EMBL" id="JAWDGP010000077">
    <property type="protein sequence ID" value="KAK3803884.1"/>
    <property type="molecule type" value="Genomic_DNA"/>
</dbReference>
<keyword evidence="4" id="KW-1185">Reference proteome</keyword>
<proteinExistence type="predicted"/>
<evidence type="ECO:0000313" key="4">
    <source>
        <dbReference type="Proteomes" id="UP001283361"/>
    </source>
</evidence>
<dbReference type="SUPFAM" id="SSF47986">
    <property type="entry name" value="DEATH domain"/>
    <property type="match status" value="1"/>
</dbReference>
<accession>A0AAE1BDC9</accession>